<dbReference type="Proteomes" id="UP000236527">
    <property type="component" value="Unassembled WGS sequence"/>
</dbReference>
<dbReference type="AlphaFoldDB" id="A0A2H6LI99"/>
<evidence type="ECO:0000313" key="2">
    <source>
        <dbReference type="Proteomes" id="UP000236527"/>
    </source>
</evidence>
<accession>A0A2H6LI99</accession>
<name>A0A2H6LI99_9NOSO</name>
<protein>
    <submittedName>
        <fullName evidence="1">Exodeoxyribonuclease III</fullName>
    </submittedName>
</protein>
<gene>
    <name evidence="1" type="ORF">NCWK1_2710</name>
</gene>
<dbReference type="EMBL" id="BDGE01000043">
    <property type="protein sequence ID" value="GBE92950.1"/>
    <property type="molecule type" value="Genomic_DNA"/>
</dbReference>
<proteinExistence type="predicted"/>
<sequence length="79" mass="8860">MEREVKSADGTAWKCVQVFSGLSDNAENQDAAQVKGEPDTYWVVCTPNSGSQSVRLKLQGEWYSNYSDEELLDEIQAQQ</sequence>
<evidence type="ECO:0000313" key="1">
    <source>
        <dbReference type="EMBL" id="GBE92950.1"/>
    </source>
</evidence>
<reference evidence="2" key="1">
    <citation type="journal article" date="2018" name="Genome Announc.">
        <title>Draft Genome Sequence of the Nitrogen-Fixing and Hormogonia-Inducing Cyanobacterium Nostoc cycadae Strain WK-1, Isolated from the Coralloid Roots of Cycas revoluta.</title>
        <authorList>
            <person name="Kanesaki Y."/>
            <person name="Hirose M."/>
            <person name="Hirose Y."/>
            <person name="Fujisawa T."/>
            <person name="Nakamura Y."/>
            <person name="Watanabe S."/>
            <person name="Matsunaga S."/>
            <person name="Uchida H."/>
            <person name="Murakami A."/>
        </authorList>
    </citation>
    <scope>NUCLEOTIDE SEQUENCE [LARGE SCALE GENOMIC DNA]</scope>
    <source>
        <strain evidence="2">WK-1</strain>
    </source>
</reference>
<dbReference type="RefSeq" id="WP_103125132.1">
    <property type="nucleotide sequence ID" value="NZ_DF978428.1"/>
</dbReference>
<organism evidence="1 2">
    <name type="scientific">Nostoc cycadae WK-1</name>
    <dbReference type="NCBI Taxonomy" id="1861711"/>
    <lineage>
        <taxon>Bacteria</taxon>
        <taxon>Bacillati</taxon>
        <taxon>Cyanobacteriota</taxon>
        <taxon>Cyanophyceae</taxon>
        <taxon>Nostocales</taxon>
        <taxon>Nostocaceae</taxon>
        <taxon>Nostoc</taxon>
    </lineage>
</organism>
<comment type="caution">
    <text evidence="1">The sequence shown here is derived from an EMBL/GenBank/DDBJ whole genome shotgun (WGS) entry which is preliminary data.</text>
</comment>
<keyword evidence="2" id="KW-1185">Reference proteome</keyword>